<reference evidence="2" key="1">
    <citation type="submission" date="2017-02" db="EMBL/GenBank/DDBJ databases">
        <authorList>
            <person name="Varghese N."/>
            <person name="Submissions S."/>
        </authorList>
    </citation>
    <scope>NUCLEOTIDE SEQUENCE [LARGE SCALE GENOMIC DNA]</scope>
    <source>
        <strain evidence="2">ATCC 27862</strain>
    </source>
</reference>
<dbReference type="InterPro" id="IPR021222">
    <property type="entry name" value="DUF2714"/>
</dbReference>
<accession>A0A1T4KM42</accession>
<dbReference type="EMBL" id="FUXF01000003">
    <property type="protein sequence ID" value="SJZ43476.1"/>
    <property type="molecule type" value="Genomic_DNA"/>
</dbReference>
<keyword evidence="2" id="KW-1185">Reference proteome</keyword>
<name>A0A1T4KM42_9BACT</name>
<dbReference type="OrthoDB" id="399620at2"/>
<sequence length="182" mass="21178">MKSNILCKIFHPNKNKSISNDQQAYFDVIAKDFYETKNSADFISYEAFTNQFLIINNISKNNAQWIELVGRRDAFVSNKDQIAYRDFTLSWTINPRFSLTNLVPTLNKNIDTNVNVLSWKISNDLATDKILNLYNDFLTKYLVLDKKAVEIIPNIIIKYNADLRVFNIFFNPGITNYANQEN</sequence>
<dbReference type="STRING" id="171291.SAMN02745154_00110"/>
<organism evidence="1 2">
    <name type="scientific">Mycoplasmopsis verecunda</name>
    <dbReference type="NCBI Taxonomy" id="171291"/>
    <lineage>
        <taxon>Bacteria</taxon>
        <taxon>Bacillati</taxon>
        <taxon>Mycoplasmatota</taxon>
        <taxon>Mycoplasmoidales</taxon>
        <taxon>Metamycoplasmataceae</taxon>
        <taxon>Mycoplasmopsis</taxon>
    </lineage>
</organism>
<protein>
    <submittedName>
        <fullName evidence="1">Uncharacterized protein</fullName>
    </submittedName>
</protein>
<dbReference type="Pfam" id="PF10896">
    <property type="entry name" value="DUF2714"/>
    <property type="match status" value="1"/>
</dbReference>
<dbReference type="AlphaFoldDB" id="A0A1T4KM42"/>
<evidence type="ECO:0000313" key="1">
    <source>
        <dbReference type="EMBL" id="SJZ43476.1"/>
    </source>
</evidence>
<proteinExistence type="predicted"/>
<evidence type="ECO:0000313" key="2">
    <source>
        <dbReference type="Proteomes" id="UP000190389"/>
    </source>
</evidence>
<dbReference type="Proteomes" id="UP000190389">
    <property type="component" value="Unassembled WGS sequence"/>
</dbReference>
<dbReference type="RefSeq" id="WP_078746862.1">
    <property type="nucleotide sequence ID" value="NZ_CP137850.1"/>
</dbReference>
<gene>
    <name evidence="1" type="ORF">SAMN02745154_00110</name>
</gene>